<name>A0ACB8DN38_DERSI</name>
<accession>A0ACB8DN38</accession>
<organism evidence="1 2">
    <name type="scientific">Dermacentor silvarum</name>
    <name type="common">Tick</name>
    <dbReference type="NCBI Taxonomy" id="543639"/>
    <lineage>
        <taxon>Eukaryota</taxon>
        <taxon>Metazoa</taxon>
        <taxon>Ecdysozoa</taxon>
        <taxon>Arthropoda</taxon>
        <taxon>Chelicerata</taxon>
        <taxon>Arachnida</taxon>
        <taxon>Acari</taxon>
        <taxon>Parasitiformes</taxon>
        <taxon>Ixodida</taxon>
        <taxon>Ixodoidea</taxon>
        <taxon>Ixodidae</taxon>
        <taxon>Rhipicephalinae</taxon>
        <taxon>Dermacentor</taxon>
    </lineage>
</organism>
<evidence type="ECO:0000313" key="1">
    <source>
        <dbReference type="EMBL" id="KAH7973781.1"/>
    </source>
</evidence>
<keyword evidence="2" id="KW-1185">Reference proteome</keyword>
<dbReference type="Proteomes" id="UP000821865">
    <property type="component" value="Chromosome 10"/>
</dbReference>
<comment type="caution">
    <text evidence="1">The sequence shown here is derived from an EMBL/GenBank/DDBJ whole genome shotgun (WGS) entry which is preliminary data.</text>
</comment>
<evidence type="ECO:0000313" key="2">
    <source>
        <dbReference type="Proteomes" id="UP000821865"/>
    </source>
</evidence>
<reference evidence="1" key="1">
    <citation type="submission" date="2020-05" db="EMBL/GenBank/DDBJ databases">
        <title>Large-scale comparative analyses of tick genomes elucidate their genetic diversity and vector capacities.</title>
        <authorList>
            <person name="Jia N."/>
            <person name="Wang J."/>
            <person name="Shi W."/>
            <person name="Du L."/>
            <person name="Sun Y."/>
            <person name="Zhan W."/>
            <person name="Jiang J."/>
            <person name="Wang Q."/>
            <person name="Zhang B."/>
            <person name="Ji P."/>
            <person name="Sakyi L.B."/>
            <person name="Cui X."/>
            <person name="Yuan T."/>
            <person name="Jiang B."/>
            <person name="Yang W."/>
            <person name="Lam T.T.-Y."/>
            <person name="Chang Q."/>
            <person name="Ding S."/>
            <person name="Wang X."/>
            <person name="Zhu J."/>
            <person name="Ruan X."/>
            <person name="Zhao L."/>
            <person name="Wei J."/>
            <person name="Que T."/>
            <person name="Du C."/>
            <person name="Cheng J."/>
            <person name="Dai P."/>
            <person name="Han X."/>
            <person name="Huang E."/>
            <person name="Gao Y."/>
            <person name="Liu J."/>
            <person name="Shao H."/>
            <person name="Ye R."/>
            <person name="Li L."/>
            <person name="Wei W."/>
            <person name="Wang X."/>
            <person name="Wang C."/>
            <person name="Yang T."/>
            <person name="Huo Q."/>
            <person name="Li W."/>
            <person name="Guo W."/>
            <person name="Chen H."/>
            <person name="Zhou L."/>
            <person name="Ni X."/>
            <person name="Tian J."/>
            <person name="Zhou Y."/>
            <person name="Sheng Y."/>
            <person name="Liu T."/>
            <person name="Pan Y."/>
            <person name="Xia L."/>
            <person name="Li J."/>
            <person name="Zhao F."/>
            <person name="Cao W."/>
        </authorList>
    </citation>
    <scope>NUCLEOTIDE SEQUENCE</scope>
    <source>
        <strain evidence="1">Dsil-2018</strain>
    </source>
</reference>
<gene>
    <name evidence="1" type="ORF">HPB49_005292</name>
</gene>
<protein>
    <submittedName>
        <fullName evidence="1">Uncharacterized protein</fullName>
    </submittedName>
</protein>
<dbReference type="EMBL" id="CM023479">
    <property type="protein sequence ID" value="KAH7973781.1"/>
    <property type="molecule type" value="Genomic_DNA"/>
</dbReference>
<sequence length="304" mass="33244">MDPAKTTLWKFPCTPPNTVIIGDSQTKYLHQHFEPRLAGTPAFITLTGACNADAAKLLDFVPDTSTTLVLHVGTNDLLSTSGATAFRNYRSLLNQIMSELPHIRRVYVSLVLPRSLNRRRGSIGNVTLVQRCNREAMHFNRLLCDFCRRTKKIFYVDHGFEWLPSYRVLAADGLHPSFEGVSLLAGHFRLLCYRRRVPSSADWQDCSSAPSGRTRSQTSQNGRNAGTPPYQVSTATSCPHSKDPLMPGIASSTDTVAASLGDVSPRCPDSITAGPSSEASGASPARNRTAFMTVRNARMNSASN</sequence>
<proteinExistence type="predicted"/>